<dbReference type="EMBL" id="JAPDOD010000016">
    <property type="protein sequence ID" value="MDA0162078.1"/>
    <property type="molecule type" value="Genomic_DNA"/>
</dbReference>
<dbReference type="PANTHER" id="PTHR47691">
    <property type="entry name" value="REGULATOR-RELATED"/>
    <property type="match status" value="1"/>
</dbReference>
<proteinExistence type="inferred from homology"/>
<evidence type="ECO:0000313" key="6">
    <source>
        <dbReference type="Proteomes" id="UP001149140"/>
    </source>
</evidence>
<evidence type="ECO:0000259" key="4">
    <source>
        <dbReference type="PROSITE" id="PS51755"/>
    </source>
</evidence>
<dbReference type="PRINTS" id="PR00364">
    <property type="entry name" value="DISEASERSIST"/>
</dbReference>
<dbReference type="InterPro" id="IPR027417">
    <property type="entry name" value="P-loop_NTPase"/>
</dbReference>
<organism evidence="5 6">
    <name type="scientific">Solirubrobacter ginsenosidimutans</name>
    <dbReference type="NCBI Taxonomy" id="490573"/>
    <lineage>
        <taxon>Bacteria</taxon>
        <taxon>Bacillati</taxon>
        <taxon>Actinomycetota</taxon>
        <taxon>Thermoleophilia</taxon>
        <taxon>Solirubrobacterales</taxon>
        <taxon>Solirubrobacteraceae</taxon>
        <taxon>Solirubrobacter</taxon>
    </lineage>
</organism>
<dbReference type="GO" id="GO:0006355">
    <property type="term" value="P:regulation of DNA-templated transcription"/>
    <property type="evidence" value="ECO:0007669"/>
    <property type="project" value="InterPro"/>
</dbReference>
<evidence type="ECO:0000256" key="1">
    <source>
        <dbReference type="ARBA" id="ARBA00005820"/>
    </source>
</evidence>
<keyword evidence="2 3" id="KW-0238">DNA-binding</keyword>
<dbReference type="RefSeq" id="WP_270041315.1">
    <property type="nucleotide sequence ID" value="NZ_JAPDOD010000016.1"/>
</dbReference>
<dbReference type="SUPFAM" id="SSF46894">
    <property type="entry name" value="C-terminal effector domain of the bipartite response regulators"/>
    <property type="match status" value="1"/>
</dbReference>
<name>A0A9X3MVG5_9ACTN</name>
<sequence>MEFAILGPLRVSGPEGPIDINAPKQRALLAMLLLEHRQDVVSPERLIDVLWGEHPPATANKALQVLISQLRRALGPDKILTRPGGYAIALDGNALDLERFEALTRQARSATPDEAAELLREALALFRGPPLADAPLLGPAVVEADRLAGARLDALEQRIEHDLALGRHATVASELEGLAAEHAYRERLHAQLMLALYRSGRQADALEAYRRARHALIEDLGLDPSPELKRLEAAILSHDPSLELRATAPSAAPEPVALFEAPPLPLPPTSLLGREDDLATAGELLGDPDVRLLTLTGPGGIGKSHFALELAHRHAPRFRDGARFVALAGLVDAALVPTEIAQALGAGEGEAAAVLSRNALLLLIDNFEQVLDAAPELSRLLAASPKSKIVVTSRAALRIGGEHELGVPPLTSAPAVELFIRRARALDSRLRLAPGDEAHIAQICARLDGLPLAIELAAARMKVLSPAAILDRLGRRLDLLSSGPRDAPLRQQTLRAAIGWSYDLLDPSAQATFERLGIFAGGFTLESAEAVCGLDALDAIASLVEHSLLTSRDGRFEMLETVREYAVDRLTKAGALDEVRHAHARAYAQLVEGGESGMESAQTGEWLDRLDADRENIRAAFTFAVADGDAETALALGADLWRYWVWRGSLNQGHELLVAALALEGGPPELRQRALNGAGAVSGEQGDFAAAKTYFEQSLALAESQGNDYRAARVSGNLGSLALYALDYDEAIARLTAGTEFMRGVDSPRGLSLMLQNLGIAHAAAGHQERAVELLTESIELARLAGDPAHISSALRTLARLLLGGDDVGPALALLHEAMLLSHQLHERPGLTESFETLAAVAIRKGDPHTAAQLLGAAGALRQAAGGIRQPDEEPWVQAIVAELREALGDDGFAAAEAAGGELDLADAVASALALSAR</sequence>
<evidence type="ECO:0000313" key="5">
    <source>
        <dbReference type="EMBL" id="MDA0162078.1"/>
    </source>
</evidence>
<dbReference type="InterPro" id="IPR019734">
    <property type="entry name" value="TPR_rpt"/>
</dbReference>
<dbReference type="Gene3D" id="1.10.10.10">
    <property type="entry name" value="Winged helix-like DNA-binding domain superfamily/Winged helix DNA-binding domain"/>
    <property type="match status" value="1"/>
</dbReference>
<dbReference type="Pfam" id="PF25872">
    <property type="entry name" value="HTH_77"/>
    <property type="match status" value="1"/>
</dbReference>
<dbReference type="Pfam" id="PF03704">
    <property type="entry name" value="BTAD"/>
    <property type="match status" value="1"/>
</dbReference>
<dbReference type="PANTHER" id="PTHR47691:SF3">
    <property type="entry name" value="HTH-TYPE TRANSCRIPTIONAL REGULATOR RV0890C-RELATED"/>
    <property type="match status" value="1"/>
</dbReference>
<evidence type="ECO:0000256" key="2">
    <source>
        <dbReference type="ARBA" id="ARBA00023125"/>
    </source>
</evidence>
<gene>
    <name evidence="5" type="ORF">OM076_17530</name>
</gene>
<dbReference type="SMART" id="SM00862">
    <property type="entry name" value="Trans_reg_C"/>
    <property type="match status" value="1"/>
</dbReference>
<accession>A0A9X3MVG5</accession>
<comment type="caution">
    <text evidence="5">The sequence shown here is derived from an EMBL/GenBank/DDBJ whole genome shotgun (WGS) entry which is preliminary data.</text>
</comment>
<dbReference type="InterPro" id="IPR058852">
    <property type="entry name" value="HTH_77"/>
</dbReference>
<dbReference type="Gene3D" id="3.40.50.300">
    <property type="entry name" value="P-loop containing nucleotide triphosphate hydrolases"/>
    <property type="match status" value="1"/>
</dbReference>
<feature type="DNA-binding region" description="OmpR/PhoB-type" evidence="3">
    <location>
        <begin position="1"/>
        <end position="90"/>
    </location>
</feature>
<reference evidence="5" key="1">
    <citation type="submission" date="2022-10" db="EMBL/GenBank/DDBJ databases">
        <title>The WGS of Solirubrobacter ginsenosidimutans DSM 21036.</title>
        <authorList>
            <person name="Jiang Z."/>
        </authorList>
    </citation>
    <scope>NUCLEOTIDE SEQUENCE</scope>
    <source>
        <strain evidence="5">DSM 21036</strain>
    </source>
</reference>
<comment type="similarity">
    <text evidence="1">Belongs to the AfsR/DnrI/RedD regulatory family.</text>
</comment>
<dbReference type="InterPro" id="IPR011990">
    <property type="entry name" value="TPR-like_helical_dom_sf"/>
</dbReference>
<dbReference type="GO" id="GO:0003677">
    <property type="term" value="F:DNA binding"/>
    <property type="evidence" value="ECO:0007669"/>
    <property type="project" value="UniProtKB-UniRule"/>
</dbReference>
<evidence type="ECO:0000256" key="3">
    <source>
        <dbReference type="PROSITE-ProRule" id="PRU01091"/>
    </source>
</evidence>
<dbReference type="PROSITE" id="PS51755">
    <property type="entry name" value="OMPR_PHOB"/>
    <property type="match status" value="1"/>
</dbReference>
<keyword evidence="6" id="KW-1185">Reference proteome</keyword>
<protein>
    <submittedName>
        <fullName evidence="5">Tetratricopeptide repeat protein</fullName>
    </submittedName>
</protein>
<dbReference type="SUPFAM" id="SSF48452">
    <property type="entry name" value="TPR-like"/>
    <property type="match status" value="3"/>
</dbReference>
<dbReference type="InterPro" id="IPR016032">
    <property type="entry name" value="Sig_transdc_resp-reg_C-effctor"/>
</dbReference>
<dbReference type="Proteomes" id="UP001149140">
    <property type="component" value="Unassembled WGS sequence"/>
</dbReference>
<dbReference type="InterPro" id="IPR005158">
    <property type="entry name" value="BTAD"/>
</dbReference>
<dbReference type="CDD" id="cd15831">
    <property type="entry name" value="BTAD"/>
    <property type="match status" value="1"/>
</dbReference>
<dbReference type="InterPro" id="IPR036388">
    <property type="entry name" value="WH-like_DNA-bd_sf"/>
</dbReference>
<dbReference type="Gene3D" id="1.25.40.10">
    <property type="entry name" value="Tetratricopeptide repeat domain"/>
    <property type="match status" value="2"/>
</dbReference>
<dbReference type="SMART" id="SM01043">
    <property type="entry name" value="BTAD"/>
    <property type="match status" value="1"/>
</dbReference>
<dbReference type="Pfam" id="PF00486">
    <property type="entry name" value="Trans_reg_C"/>
    <property type="match status" value="1"/>
</dbReference>
<dbReference type="SMART" id="SM00028">
    <property type="entry name" value="TPR"/>
    <property type="match status" value="4"/>
</dbReference>
<dbReference type="GO" id="GO:0000160">
    <property type="term" value="P:phosphorelay signal transduction system"/>
    <property type="evidence" value="ECO:0007669"/>
    <property type="project" value="InterPro"/>
</dbReference>
<dbReference type="Pfam" id="PF13424">
    <property type="entry name" value="TPR_12"/>
    <property type="match status" value="1"/>
</dbReference>
<dbReference type="InterPro" id="IPR001867">
    <property type="entry name" value="OmpR/PhoB-type_DNA-bd"/>
</dbReference>
<dbReference type="AlphaFoldDB" id="A0A9X3MVG5"/>
<feature type="domain" description="OmpR/PhoB-type" evidence="4">
    <location>
        <begin position="1"/>
        <end position="90"/>
    </location>
</feature>
<dbReference type="SUPFAM" id="SSF52540">
    <property type="entry name" value="P-loop containing nucleoside triphosphate hydrolases"/>
    <property type="match status" value="1"/>
</dbReference>